<protein>
    <submittedName>
        <fullName evidence="2">Uncharacterized protein</fullName>
    </submittedName>
</protein>
<evidence type="ECO:0000313" key="2">
    <source>
        <dbReference type="EMBL" id="KAJ1157086.1"/>
    </source>
</evidence>
<dbReference type="Proteomes" id="UP001066276">
    <property type="component" value="Chromosome 5"/>
</dbReference>
<feature type="coiled-coil region" evidence="1">
    <location>
        <begin position="65"/>
        <end position="92"/>
    </location>
</feature>
<sequence length="223" mass="25676">MEGMMGQILEELWAIKQYQEEVRKDTKDQLSQLNTHLIHLSTRVSQAEHRVSDLEDGKKQQESVTSQIQSELEELQFKLDEMENRSRCSNLRLIRIPEEIESSSSVTMGVADLIYKCTMPEKATTKEDLSIMRAHMVPSKCASNSKYPCTILVNFGDYRNKEQIISQPIRRRNFNTGDNFSFRVFSDMSIADVHQRHEFVGLRDDLKRLGVPAGIVQLAKLKV</sequence>
<reference evidence="2" key="1">
    <citation type="journal article" date="2022" name="bioRxiv">
        <title>Sequencing and chromosome-scale assembly of the giantPleurodeles waltlgenome.</title>
        <authorList>
            <person name="Brown T."/>
            <person name="Elewa A."/>
            <person name="Iarovenko S."/>
            <person name="Subramanian E."/>
            <person name="Araus A.J."/>
            <person name="Petzold A."/>
            <person name="Susuki M."/>
            <person name="Suzuki K.-i.T."/>
            <person name="Hayashi T."/>
            <person name="Toyoda A."/>
            <person name="Oliveira C."/>
            <person name="Osipova E."/>
            <person name="Leigh N.D."/>
            <person name="Simon A."/>
            <person name="Yun M.H."/>
        </authorList>
    </citation>
    <scope>NUCLEOTIDE SEQUENCE</scope>
    <source>
        <strain evidence="2">20211129_DDA</strain>
        <tissue evidence="2">Liver</tissue>
    </source>
</reference>
<dbReference type="PANTHER" id="PTHR11505">
    <property type="entry name" value="L1 TRANSPOSABLE ELEMENT-RELATED"/>
    <property type="match status" value="1"/>
</dbReference>
<evidence type="ECO:0000256" key="1">
    <source>
        <dbReference type="SAM" id="Coils"/>
    </source>
</evidence>
<gene>
    <name evidence="2" type="ORF">NDU88_009801</name>
</gene>
<name>A0AAV7RW91_PLEWA</name>
<proteinExistence type="predicted"/>
<dbReference type="InterPro" id="IPR004244">
    <property type="entry name" value="Transposase_22"/>
</dbReference>
<comment type="caution">
    <text evidence="2">The sequence shown here is derived from an EMBL/GenBank/DDBJ whole genome shotgun (WGS) entry which is preliminary data.</text>
</comment>
<dbReference type="AlphaFoldDB" id="A0AAV7RW91"/>
<dbReference type="EMBL" id="JANPWB010000009">
    <property type="protein sequence ID" value="KAJ1157086.1"/>
    <property type="molecule type" value="Genomic_DNA"/>
</dbReference>
<keyword evidence="3" id="KW-1185">Reference proteome</keyword>
<dbReference type="Gene3D" id="3.30.70.1820">
    <property type="entry name" value="L1 transposable element, RRM domain"/>
    <property type="match status" value="1"/>
</dbReference>
<accession>A0AAV7RW91</accession>
<keyword evidence="1" id="KW-0175">Coiled coil</keyword>
<evidence type="ECO:0000313" key="3">
    <source>
        <dbReference type="Proteomes" id="UP001066276"/>
    </source>
</evidence>
<organism evidence="2 3">
    <name type="scientific">Pleurodeles waltl</name>
    <name type="common">Iberian ribbed newt</name>
    <dbReference type="NCBI Taxonomy" id="8319"/>
    <lineage>
        <taxon>Eukaryota</taxon>
        <taxon>Metazoa</taxon>
        <taxon>Chordata</taxon>
        <taxon>Craniata</taxon>
        <taxon>Vertebrata</taxon>
        <taxon>Euteleostomi</taxon>
        <taxon>Amphibia</taxon>
        <taxon>Batrachia</taxon>
        <taxon>Caudata</taxon>
        <taxon>Salamandroidea</taxon>
        <taxon>Salamandridae</taxon>
        <taxon>Pleurodelinae</taxon>
        <taxon>Pleurodeles</taxon>
    </lineage>
</organism>